<evidence type="ECO:0000256" key="4">
    <source>
        <dbReference type="ARBA" id="ARBA00034244"/>
    </source>
</evidence>
<comment type="catalytic activity">
    <reaction evidence="4">
        <text>3',3',3'-cAAG + H2O = A[3'-5']pG[3'-5']pAp[3'] + H(+)</text>
        <dbReference type="Rhea" id="RHEA:72867"/>
        <dbReference type="ChEBI" id="CHEBI:15377"/>
        <dbReference type="ChEBI" id="CHEBI:15378"/>
        <dbReference type="ChEBI" id="CHEBI:143810"/>
        <dbReference type="ChEBI" id="CHEBI:192533"/>
    </reaction>
    <physiologicalReaction direction="left-to-right" evidence="4">
        <dbReference type="Rhea" id="RHEA:72868"/>
    </physiologicalReaction>
</comment>
<comment type="caution">
    <text evidence="10">The sequence shown here is derived from an EMBL/GenBank/DDBJ whole genome shotgun (WGS) entry which is preliminary data.</text>
</comment>
<evidence type="ECO:0000313" key="11">
    <source>
        <dbReference type="Proteomes" id="UP001055093"/>
    </source>
</evidence>
<comment type="catalytic activity">
    <reaction evidence="8">
        <text>3',3'-cUAMP + H2O = U[3'-5']pAp[3'] + H(+)</text>
        <dbReference type="Rhea" id="RHEA:72835"/>
        <dbReference type="ChEBI" id="CHEBI:15377"/>
        <dbReference type="ChEBI" id="CHEBI:15378"/>
        <dbReference type="ChEBI" id="CHEBI:143809"/>
        <dbReference type="ChEBI" id="CHEBI:192498"/>
    </reaction>
    <physiologicalReaction direction="left-to-right" evidence="8">
        <dbReference type="Rhea" id="RHEA:72836"/>
    </physiologicalReaction>
</comment>
<name>A0ABQ4UYG8_9HYPH</name>
<evidence type="ECO:0000256" key="7">
    <source>
        <dbReference type="ARBA" id="ARBA00034343"/>
    </source>
</evidence>
<evidence type="ECO:0000259" key="9">
    <source>
        <dbReference type="Pfam" id="PF23474"/>
    </source>
</evidence>
<dbReference type="EMBL" id="BPRE01000013">
    <property type="protein sequence ID" value="GJE77262.1"/>
    <property type="molecule type" value="Genomic_DNA"/>
</dbReference>
<evidence type="ECO:0000256" key="3">
    <source>
        <dbReference type="ARBA" id="ARBA00034240"/>
    </source>
</evidence>
<keyword evidence="1" id="KW-0378">Hydrolase</keyword>
<reference evidence="10" key="2">
    <citation type="submission" date="2021-08" db="EMBL/GenBank/DDBJ databases">
        <authorList>
            <person name="Tani A."/>
            <person name="Ola A."/>
            <person name="Ogura Y."/>
            <person name="Katsura K."/>
            <person name="Hayashi T."/>
        </authorList>
    </citation>
    <scope>NUCLEOTIDE SEQUENCE</scope>
    <source>
        <strain evidence="10">DSM 14458</strain>
    </source>
</reference>
<comment type="catalytic activity">
    <reaction evidence="2">
        <text>3',3',3'-cAAG + H2O = G[3'-5']pA[3'-5']pAp[3'] + H(+)</text>
        <dbReference type="Rhea" id="RHEA:72863"/>
        <dbReference type="ChEBI" id="CHEBI:15377"/>
        <dbReference type="ChEBI" id="CHEBI:15378"/>
        <dbReference type="ChEBI" id="CHEBI:143810"/>
        <dbReference type="ChEBI" id="CHEBI:192532"/>
    </reaction>
    <physiologicalReaction direction="left-to-right" evidence="2">
        <dbReference type="Rhea" id="RHEA:72864"/>
    </physiologicalReaction>
</comment>
<comment type="similarity">
    <text evidence="6">Belongs to the anti-CBASS protein Acb1 family.</text>
</comment>
<comment type="catalytic activity">
    <reaction evidence="3">
        <text>3',3',3'-c-tri-AMP + H2O = A[3'-5']pA[3'-5']pAp[3'] + H(+)</text>
        <dbReference type="Rhea" id="RHEA:72859"/>
        <dbReference type="ChEBI" id="CHEBI:15377"/>
        <dbReference type="ChEBI" id="CHEBI:15378"/>
        <dbReference type="ChEBI" id="CHEBI:192523"/>
        <dbReference type="ChEBI" id="CHEBI:192530"/>
    </reaction>
    <physiologicalReaction direction="left-to-right" evidence="3">
        <dbReference type="Rhea" id="RHEA:72860"/>
    </physiologicalReaction>
</comment>
<dbReference type="Proteomes" id="UP001055093">
    <property type="component" value="Unassembled WGS sequence"/>
</dbReference>
<evidence type="ECO:0000256" key="1">
    <source>
        <dbReference type="ARBA" id="ARBA00022801"/>
    </source>
</evidence>
<evidence type="ECO:0000256" key="8">
    <source>
        <dbReference type="ARBA" id="ARBA00048123"/>
    </source>
</evidence>
<organism evidence="10 11">
    <name type="scientific">Methylorubrum suomiense</name>
    <dbReference type="NCBI Taxonomy" id="144191"/>
    <lineage>
        <taxon>Bacteria</taxon>
        <taxon>Pseudomonadati</taxon>
        <taxon>Pseudomonadota</taxon>
        <taxon>Alphaproteobacteria</taxon>
        <taxon>Hyphomicrobiales</taxon>
        <taxon>Methylobacteriaceae</taxon>
        <taxon>Methylorubrum</taxon>
    </lineage>
</organism>
<feature type="domain" description="Anti-CBASS protein Acb1-like C-terminal" evidence="9">
    <location>
        <begin position="122"/>
        <end position="265"/>
    </location>
</feature>
<sequence>MERLDAILCADAGIQIPDGAFFTFHSLWQETSEQKAKNFHTLSQGVKLIADTGLVPEEPMSKGLVSRLVEEGTFPALDDAMQAYEKAAGELRDIPEDESGEDDETSNVIPLRRAVAQDAAPRTLYVSRKLKNGDDLLAWARSQGLQNLMPASALHVTIAYSKAPVDWMAIAPTWQGEKLKVDAGGPRLMEQFGDAVVLLFASSDLQWRHREIEEAGASWDHPEYQPHVTLSWDLGDTDLSKVVPYNGPLVFGPETFAEVDENWRETIEAAE</sequence>
<comment type="catalytic activity">
    <reaction evidence="5">
        <text>3',3'-cGAMP + H2O = G[3'-5']pAp[3'] + H(+)</text>
        <dbReference type="Rhea" id="RHEA:72831"/>
        <dbReference type="ChEBI" id="CHEBI:15377"/>
        <dbReference type="ChEBI" id="CHEBI:15378"/>
        <dbReference type="ChEBI" id="CHEBI:71501"/>
        <dbReference type="ChEBI" id="CHEBI:192497"/>
    </reaction>
    <physiologicalReaction direction="left-to-right" evidence="5">
        <dbReference type="Rhea" id="RHEA:72832"/>
    </physiologicalReaction>
</comment>
<accession>A0ABQ4UYG8</accession>
<dbReference type="Pfam" id="PF23474">
    <property type="entry name" value="Acb1"/>
    <property type="match status" value="1"/>
</dbReference>
<reference evidence="10" key="1">
    <citation type="journal article" date="2021" name="Front. Microbiol.">
        <title>Comprehensive Comparative Genomics and Phenotyping of Methylobacterium Species.</title>
        <authorList>
            <person name="Alessa O."/>
            <person name="Ogura Y."/>
            <person name="Fujitani Y."/>
            <person name="Takami H."/>
            <person name="Hayashi T."/>
            <person name="Sahin N."/>
            <person name="Tani A."/>
        </authorList>
    </citation>
    <scope>NUCLEOTIDE SEQUENCE</scope>
    <source>
        <strain evidence="10">DSM 14458</strain>
    </source>
</reference>
<evidence type="ECO:0000256" key="5">
    <source>
        <dbReference type="ARBA" id="ARBA00034283"/>
    </source>
</evidence>
<dbReference type="InterPro" id="IPR056175">
    <property type="entry name" value="Acb1-like_C"/>
</dbReference>
<proteinExistence type="inferred from homology"/>
<gene>
    <name evidence="10" type="ORF">BGCPKDLD_3865</name>
</gene>
<evidence type="ECO:0000313" key="10">
    <source>
        <dbReference type="EMBL" id="GJE77262.1"/>
    </source>
</evidence>
<protein>
    <recommendedName>
        <fullName evidence="7">Anti-CBASS protein Acb1</fullName>
    </recommendedName>
</protein>
<keyword evidence="11" id="KW-1185">Reference proteome</keyword>
<evidence type="ECO:0000256" key="6">
    <source>
        <dbReference type="ARBA" id="ARBA00034316"/>
    </source>
</evidence>
<evidence type="ECO:0000256" key="2">
    <source>
        <dbReference type="ARBA" id="ARBA00034233"/>
    </source>
</evidence>